<dbReference type="EMBL" id="MU273470">
    <property type="protein sequence ID" value="KAI0036515.1"/>
    <property type="molecule type" value="Genomic_DNA"/>
</dbReference>
<accession>A0ACB8QXZ4</accession>
<protein>
    <submittedName>
        <fullName evidence="1">Uncharacterized protein</fullName>
    </submittedName>
</protein>
<comment type="caution">
    <text evidence="1">The sequence shown here is derived from an EMBL/GenBank/DDBJ whole genome shotgun (WGS) entry which is preliminary data.</text>
</comment>
<reference evidence="1" key="1">
    <citation type="submission" date="2021-02" db="EMBL/GenBank/DDBJ databases">
        <authorList>
            <consortium name="DOE Joint Genome Institute"/>
            <person name="Ahrendt S."/>
            <person name="Looney B.P."/>
            <person name="Miyauchi S."/>
            <person name="Morin E."/>
            <person name="Drula E."/>
            <person name="Courty P.E."/>
            <person name="Chicoki N."/>
            <person name="Fauchery L."/>
            <person name="Kohler A."/>
            <person name="Kuo A."/>
            <person name="Labutti K."/>
            <person name="Pangilinan J."/>
            <person name="Lipzen A."/>
            <person name="Riley R."/>
            <person name="Andreopoulos W."/>
            <person name="He G."/>
            <person name="Johnson J."/>
            <person name="Barry K.W."/>
            <person name="Grigoriev I.V."/>
            <person name="Nagy L."/>
            <person name="Hibbett D."/>
            <person name="Henrissat B."/>
            <person name="Matheny P.B."/>
            <person name="Labbe J."/>
            <person name="Martin F."/>
        </authorList>
    </citation>
    <scope>NUCLEOTIDE SEQUENCE</scope>
    <source>
        <strain evidence="1">EC-137</strain>
    </source>
</reference>
<evidence type="ECO:0000313" key="1">
    <source>
        <dbReference type="EMBL" id="KAI0036515.1"/>
    </source>
</evidence>
<reference evidence="1" key="2">
    <citation type="journal article" date="2022" name="New Phytol.">
        <title>Evolutionary transition to the ectomycorrhizal habit in the genomes of a hyperdiverse lineage of mushroom-forming fungi.</title>
        <authorList>
            <person name="Looney B."/>
            <person name="Miyauchi S."/>
            <person name="Morin E."/>
            <person name="Drula E."/>
            <person name="Courty P.E."/>
            <person name="Kohler A."/>
            <person name="Kuo A."/>
            <person name="LaButti K."/>
            <person name="Pangilinan J."/>
            <person name="Lipzen A."/>
            <person name="Riley R."/>
            <person name="Andreopoulos W."/>
            <person name="He G."/>
            <person name="Johnson J."/>
            <person name="Nolan M."/>
            <person name="Tritt A."/>
            <person name="Barry K.W."/>
            <person name="Grigoriev I.V."/>
            <person name="Nagy L.G."/>
            <person name="Hibbett D."/>
            <person name="Henrissat B."/>
            <person name="Matheny P.B."/>
            <person name="Labbe J."/>
            <person name="Martin F.M."/>
        </authorList>
    </citation>
    <scope>NUCLEOTIDE SEQUENCE</scope>
    <source>
        <strain evidence="1">EC-137</strain>
    </source>
</reference>
<evidence type="ECO:0000313" key="2">
    <source>
        <dbReference type="Proteomes" id="UP000814128"/>
    </source>
</evidence>
<name>A0ACB8QXZ4_9AGAM</name>
<organism evidence="1 2">
    <name type="scientific">Vararia minispora EC-137</name>
    <dbReference type="NCBI Taxonomy" id="1314806"/>
    <lineage>
        <taxon>Eukaryota</taxon>
        <taxon>Fungi</taxon>
        <taxon>Dikarya</taxon>
        <taxon>Basidiomycota</taxon>
        <taxon>Agaricomycotina</taxon>
        <taxon>Agaricomycetes</taxon>
        <taxon>Russulales</taxon>
        <taxon>Lachnocladiaceae</taxon>
        <taxon>Vararia</taxon>
    </lineage>
</organism>
<keyword evidence="2" id="KW-1185">Reference proteome</keyword>
<gene>
    <name evidence="1" type="ORF">K488DRAFT_81959</name>
</gene>
<sequence>MHSHTACRIVAAHLRNELALFLSHHPILWGFLLPIILFLFLCSLRYSALQGRALHHLHRRITELNISHSRVVHRFIQRIDLLSLLLSDSTSRQAWLEADTAALKANAATLEANTVTLKVAAAALEAKTADLEGKAASLEAHAGALRHELDTTRAQNSRFVATIASEHLKNEVLEDRLRSASDQAAQAATKLEFLRFELDGHKADADFQRERAVDACLDHEGAQRTICGLQAEIVRLIKRNDELKKKRELLEDSESKLKTIFRRFETENHVDILLKYGQRECELEAARGEATKLAGDKERLITQVNALQKEVFQGCIAKAQVTELEMQCRKLSGEKERADGKAQCLRLELELSHSELKGAKEKREHTIKYWQEKNMALDKELVDVSKRYNALDAEADNLADDRTKLIDAFQYMRSELKFQKARLVLASGDLEWVDKEGVETELTHLAWKNLRLSESEWEVAGLRYLHELDEDLLEEMELEVAERDERIVECEEEIQQLRALARELHKRLACSLVPSFPPVTPETKILPTSTQLLTPPDTPPTPLSPPDFSDCAPAPLAFLASPTPAPRKSSIPKARVPLRSLDLTTTSCAIATSSPKTPARKSGREAQTHLPTPSTTGKHNRQHRAPNRLGGRRSLPPIKPAAFA</sequence>
<proteinExistence type="predicted"/>
<dbReference type="Proteomes" id="UP000814128">
    <property type="component" value="Unassembled WGS sequence"/>
</dbReference>